<protein>
    <submittedName>
        <fullName evidence="15">PQQ-dependent dehydrogenase, methanol/ethanol family</fullName>
        <ecNumber evidence="15">1.1.2.-</ecNumber>
    </submittedName>
</protein>
<accession>A0A7Y7IUL6</accession>
<evidence type="ECO:0000256" key="6">
    <source>
        <dbReference type="ARBA" id="ARBA00022891"/>
    </source>
</evidence>
<feature type="chain" id="PRO_5031571029" evidence="13">
    <location>
        <begin position="33"/>
        <end position="734"/>
    </location>
</feature>
<keyword evidence="5 11" id="KW-0106">Calcium</keyword>
<feature type="binding site" evidence="11">
    <location>
        <position position="215"/>
    </location>
    <ligand>
        <name>Ca(2+)</name>
        <dbReference type="ChEBI" id="CHEBI:29108"/>
    </ligand>
</feature>
<dbReference type="SMART" id="SM00564">
    <property type="entry name" value="PQQ"/>
    <property type="match status" value="4"/>
</dbReference>
<evidence type="ECO:0000256" key="3">
    <source>
        <dbReference type="ARBA" id="ARBA00022723"/>
    </source>
</evidence>
<dbReference type="Gene3D" id="1.10.760.10">
    <property type="entry name" value="Cytochrome c-like domain"/>
    <property type="match status" value="1"/>
</dbReference>
<feature type="binding site" evidence="10">
    <location>
        <position position="277"/>
    </location>
    <ligand>
        <name>pyrroloquinoline quinone</name>
        <dbReference type="ChEBI" id="CHEBI:58442"/>
    </ligand>
</feature>
<evidence type="ECO:0000256" key="13">
    <source>
        <dbReference type="SAM" id="SignalP"/>
    </source>
</evidence>
<feature type="binding site" evidence="10">
    <location>
        <begin position="213"/>
        <end position="214"/>
    </location>
    <ligand>
        <name>pyrroloquinoline quinone</name>
        <dbReference type="ChEBI" id="CHEBI:58442"/>
    </ligand>
</feature>
<evidence type="ECO:0000256" key="12">
    <source>
        <dbReference type="PIRSR" id="PIRSR617512-4"/>
    </source>
</evidence>
<evidence type="ECO:0000259" key="14">
    <source>
        <dbReference type="PROSITE" id="PS51007"/>
    </source>
</evidence>
<dbReference type="InterPro" id="IPR002372">
    <property type="entry name" value="PQQ_rpt_dom"/>
</dbReference>
<dbReference type="EC" id="1.1.2.-" evidence="15"/>
<evidence type="ECO:0000256" key="4">
    <source>
        <dbReference type="ARBA" id="ARBA00022729"/>
    </source>
</evidence>
<dbReference type="NCBIfam" id="TIGR03075">
    <property type="entry name" value="PQQ_enz_alc_DH"/>
    <property type="match status" value="1"/>
</dbReference>
<dbReference type="SUPFAM" id="SSF46626">
    <property type="entry name" value="Cytochrome c"/>
    <property type="match status" value="1"/>
</dbReference>
<comment type="cofactor">
    <cofactor evidence="11">
        <name>Ca(2+)</name>
        <dbReference type="ChEBI" id="CHEBI:29108"/>
    </cofactor>
    <text evidence="11">Binds 1 Ca(2+) ion per subunit.</text>
</comment>
<dbReference type="Gene3D" id="2.140.10.10">
    <property type="entry name" value="Quinoprotein alcohol dehydrogenase-like superfamily"/>
    <property type="match status" value="1"/>
</dbReference>
<dbReference type="Pfam" id="PF13442">
    <property type="entry name" value="Cytochrome_CBB3"/>
    <property type="match status" value="1"/>
</dbReference>
<keyword evidence="2 10" id="KW-0349">Heme</keyword>
<sequence>MIRAAFGRFAGRIMAAGVMCAALCARTEPARAADSAPGATGAAIHYADDHPGDWPTYGRTYSEQRYSPLAQIDRSNVRTLKLAWYDDLNTNRGQEGTPLVVDGVMYATTNWSKMKALDAATGRLLWEYDPHVPGAIADRGCCDTVNRGAAYWNGKVYFGTFDGRLIALDARTGSLVWSVNTIPPDAALGHQRSYTVDGAPRIAKGRVIIGNGGAEFGARGFVSAFDAETGRLDWRFFTVPNPTNAPDHAASDGILMTRAYGSWSPTGAWTAQGGGGTVWDSIVYDPVTDLVYLGVGNGSPWNYKYRSNGVGDNLFLDSIVALRPETGAYVWHFQETPMDQWNYSAVQQIMTLDLPIDGAMRHVVVHAPKNGFFYILDARTGAFLSGRNYVYVNWASGLDPKTGRPLYNPDALYALNGKDWYGIPGGLGAHNFAAMAYSPRTGLVYIPAQQVPFRYSAQPGGFTAHPDSWNLGLNMAKAGIPDRPEARLAFARDLKGWIVAWDPVRQREAFRVDHKGPWNGGILATGGDLLFQGLANGEFHAYDATNGRDLFRFAAQSGIIAPPVTYLAHGRQYVAVEVGWGGAYPLILGGLARTGGWTVNRSRIIAFSLDGTEALPPQNDAGFLPVRPPTNDAPARAGNGYSEYQTYCASCHGDDAEAGGVLPDLRWSGALRRRSDFYNVVGCGALTAFGMDRFDSSMRPEQIEDIRQFLIKRANDTYRREIDARPNPAPVPAP</sequence>
<keyword evidence="4 13" id="KW-0732">Signal</keyword>
<reference evidence="15 16" key="1">
    <citation type="submission" date="2020-06" db="EMBL/GenBank/DDBJ databases">
        <title>Description of novel acetic acid bacteria.</title>
        <authorList>
            <person name="Sombolestani A."/>
        </authorList>
    </citation>
    <scope>NUCLEOTIDE SEQUENCE [LARGE SCALE GENOMIC DNA]</scope>
    <source>
        <strain evidence="15 16">LMG 31431</strain>
    </source>
</reference>
<name>A0A7Y7IUL6_9PROT</name>
<evidence type="ECO:0000256" key="5">
    <source>
        <dbReference type="ARBA" id="ARBA00022837"/>
    </source>
</evidence>
<evidence type="ECO:0000256" key="1">
    <source>
        <dbReference type="ARBA" id="ARBA00008156"/>
    </source>
</evidence>
<dbReference type="Proteomes" id="UP000534870">
    <property type="component" value="Unassembled WGS sequence"/>
</dbReference>
<dbReference type="InterPro" id="IPR036909">
    <property type="entry name" value="Cyt_c-like_dom_sf"/>
</dbReference>
<evidence type="ECO:0000256" key="10">
    <source>
        <dbReference type="PIRSR" id="PIRSR617512-2"/>
    </source>
</evidence>
<evidence type="ECO:0000256" key="9">
    <source>
        <dbReference type="ARBA" id="ARBA00023157"/>
    </source>
</evidence>
<feature type="binding site" description="axial binding residue" evidence="11">
    <location>
        <position position="652"/>
    </location>
    <ligand>
        <name>heme c</name>
        <dbReference type="ChEBI" id="CHEBI:61717"/>
    </ligand>
    <ligandPart>
        <name>Fe</name>
        <dbReference type="ChEBI" id="CHEBI:18248"/>
    </ligandPart>
</feature>
<evidence type="ECO:0000256" key="8">
    <source>
        <dbReference type="ARBA" id="ARBA00023004"/>
    </source>
</evidence>
<dbReference type="AlphaFoldDB" id="A0A7Y7IUL6"/>
<feature type="signal peptide" evidence="13">
    <location>
        <begin position="1"/>
        <end position="32"/>
    </location>
</feature>
<dbReference type="EMBL" id="JABXXP010000059">
    <property type="protein sequence ID" value="NVN10641.1"/>
    <property type="molecule type" value="Genomic_DNA"/>
</dbReference>
<dbReference type="InterPro" id="IPR017512">
    <property type="entry name" value="PQQ_MeOH/EtOH_DH"/>
</dbReference>
<dbReference type="PANTHER" id="PTHR32303">
    <property type="entry name" value="QUINOPROTEIN ALCOHOL DEHYDROGENASE (CYTOCHROME C)"/>
    <property type="match status" value="1"/>
</dbReference>
<dbReference type="GO" id="GO:0009055">
    <property type="term" value="F:electron transfer activity"/>
    <property type="evidence" value="ECO:0007669"/>
    <property type="project" value="InterPro"/>
</dbReference>
<dbReference type="InterPro" id="IPR009056">
    <property type="entry name" value="Cyt_c-like_dom"/>
</dbReference>
<keyword evidence="3 11" id="KW-0479">Metal-binding</keyword>
<dbReference type="GO" id="GO:0016614">
    <property type="term" value="F:oxidoreductase activity, acting on CH-OH group of donors"/>
    <property type="evidence" value="ECO:0007669"/>
    <property type="project" value="InterPro"/>
</dbReference>
<feature type="binding site" description="axial binding residue" evidence="11">
    <location>
        <position position="691"/>
    </location>
    <ligand>
        <name>heme c</name>
        <dbReference type="ChEBI" id="CHEBI:61717"/>
    </ligand>
    <ligandPart>
        <name>Fe</name>
        <dbReference type="ChEBI" id="CHEBI:18248"/>
    </ligandPart>
</feature>
<dbReference type="GO" id="GO:0020037">
    <property type="term" value="F:heme binding"/>
    <property type="evidence" value="ECO:0007669"/>
    <property type="project" value="InterPro"/>
</dbReference>
<feature type="binding site" description="covalent" evidence="10">
    <location>
        <position position="651"/>
    </location>
    <ligand>
        <name>heme c</name>
        <dbReference type="ChEBI" id="CHEBI:61717"/>
    </ligand>
</feature>
<gene>
    <name evidence="15" type="ORF">HUK84_05680</name>
</gene>
<feature type="binding site" description="covalent" evidence="10">
    <location>
        <position position="648"/>
    </location>
    <ligand>
        <name>heme c</name>
        <dbReference type="ChEBI" id="CHEBI:61717"/>
    </ligand>
</feature>
<comment type="similarity">
    <text evidence="1">Belongs to the bacterial PQQ dehydrogenase family.</text>
</comment>
<dbReference type="GO" id="GO:0016020">
    <property type="term" value="C:membrane"/>
    <property type="evidence" value="ECO:0007669"/>
    <property type="project" value="InterPro"/>
</dbReference>
<feature type="binding site" evidence="10">
    <location>
        <position position="147"/>
    </location>
    <ligand>
        <name>pyrroloquinoline quinone</name>
        <dbReference type="ChEBI" id="CHEBI:58442"/>
    </ligand>
</feature>
<dbReference type="Pfam" id="PF01011">
    <property type="entry name" value="PQQ"/>
    <property type="match status" value="2"/>
</dbReference>
<proteinExistence type="inferred from homology"/>
<dbReference type="SUPFAM" id="SSF50998">
    <property type="entry name" value="Quinoprotein alcohol dehydrogenase-like"/>
    <property type="match status" value="1"/>
</dbReference>
<dbReference type="InterPro" id="IPR001479">
    <property type="entry name" value="Quinoprotein_DH_CS"/>
</dbReference>
<evidence type="ECO:0000313" key="16">
    <source>
        <dbReference type="Proteomes" id="UP000534870"/>
    </source>
</evidence>
<evidence type="ECO:0000256" key="11">
    <source>
        <dbReference type="PIRSR" id="PIRSR617512-3"/>
    </source>
</evidence>
<keyword evidence="6 10" id="KW-0634">PQQ</keyword>
<dbReference type="PROSITE" id="PS51007">
    <property type="entry name" value="CYTC"/>
    <property type="match status" value="1"/>
</dbReference>
<organism evidence="15 16">
    <name type="scientific">Nguyenibacter vanlangensis</name>
    <dbReference type="NCBI Taxonomy" id="1216886"/>
    <lineage>
        <taxon>Bacteria</taxon>
        <taxon>Pseudomonadati</taxon>
        <taxon>Pseudomonadota</taxon>
        <taxon>Alphaproteobacteria</taxon>
        <taxon>Acetobacterales</taxon>
        <taxon>Acetobacteraceae</taxon>
        <taxon>Nguyenibacter</taxon>
    </lineage>
</organism>
<evidence type="ECO:0000256" key="2">
    <source>
        <dbReference type="ARBA" id="ARBA00022617"/>
    </source>
</evidence>
<keyword evidence="7 15" id="KW-0560">Oxidoreductase</keyword>
<comment type="cofactor">
    <cofactor evidence="10">
        <name>pyrroloquinoline quinone</name>
        <dbReference type="ChEBI" id="CHEBI:58442"/>
    </cofactor>
    <text evidence="10">Binds 1 PQQ group per subunit.</text>
</comment>
<dbReference type="PROSITE" id="PS00364">
    <property type="entry name" value="BACTERIAL_PQQ_2"/>
    <property type="match status" value="1"/>
</dbReference>
<dbReference type="InterPro" id="IPR011047">
    <property type="entry name" value="Quinoprotein_ADH-like_sf"/>
</dbReference>
<feature type="binding site" evidence="11">
    <location>
        <position position="297"/>
    </location>
    <ligand>
        <name>Ca(2+)</name>
        <dbReference type="ChEBI" id="CHEBI:29108"/>
    </ligand>
</feature>
<dbReference type="GO" id="GO:0005509">
    <property type="term" value="F:calcium ion binding"/>
    <property type="evidence" value="ECO:0007669"/>
    <property type="project" value="InterPro"/>
</dbReference>
<dbReference type="InterPro" id="IPR018391">
    <property type="entry name" value="PQQ_b-propeller_rpt"/>
</dbReference>
<dbReference type="CDD" id="cd10279">
    <property type="entry name" value="PQQ_ADH_II"/>
    <property type="match status" value="1"/>
</dbReference>
<keyword evidence="8 11" id="KW-0408">Iron</keyword>
<evidence type="ECO:0000313" key="15">
    <source>
        <dbReference type="EMBL" id="NVN10641.1"/>
    </source>
</evidence>
<dbReference type="GO" id="GO:0030288">
    <property type="term" value="C:outer membrane-bounded periplasmic space"/>
    <property type="evidence" value="ECO:0007669"/>
    <property type="project" value="InterPro"/>
</dbReference>
<evidence type="ECO:0000256" key="7">
    <source>
        <dbReference type="ARBA" id="ARBA00023002"/>
    </source>
</evidence>
<feature type="disulfide bond" evidence="12">
    <location>
        <begin position="141"/>
        <end position="142"/>
    </location>
</feature>
<feature type="binding site" evidence="10">
    <location>
        <position position="369"/>
    </location>
    <ligand>
        <name>pyrroloquinoline quinone</name>
        <dbReference type="ChEBI" id="CHEBI:58442"/>
    </ligand>
</feature>
<comment type="cofactor">
    <cofactor evidence="10">
        <name>heme c</name>
        <dbReference type="ChEBI" id="CHEBI:61717"/>
    </cofactor>
    <text evidence="10">Binds 1 heme c group per subunit.</text>
</comment>
<keyword evidence="9 12" id="KW-1015">Disulfide bond</keyword>
<feature type="binding site" evidence="10">
    <location>
        <position position="95"/>
    </location>
    <ligand>
        <name>pyrroloquinoline quinone</name>
        <dbReference type="ChEBI" id="CHEBI:58442"/>
    </ligand>
</feature>
<feature type="domain" description="Cytochrome c" evidence="14">
    <location>
        <begin position="635"/>
        <end position="714"/>
    </location>
</feature>
<comment type="caution">
    <text evidence="15">The sequence shown here is derived from an EMBL/GenBank/DDBJ whole genome shotgun (WGS) entry which is preliminary data.</text>
</comment>